<accession>A0ABU9E9U0</accession>
<dbReference type="EMBL" id="JBBHLI010000006">
    <property type="protein sequence ID" value="MEK9501510.1"/>
    <property type="molecule type" value="Genomic_DNA"/>
</dbReference>
<name>A0ABU9E9U0_9BACT</name>
<proteinExistence type="predicted"/>
<comment type="caution">
    <text evidence="2">The sequence shown here is derived from an EMBL/GenBank/DDBJ whole genome shotgun (WGS) entry which is preliminary data.</text>
</comment>
<dbReference type="Proteomes" id="UP001484239">
    <property type="component" value="Unassembled WGS sequence"/>
</dbReference>
<reference evidence="2 3" key="1">
    <citation type="submission" date="2024-02" db="EMBL/GenBank/DDBJ databases">
        <title>A novel Gemmatimonadota bacterium.</title>
        <authorList>
            <person name="Du Z.-J."/>
            <person name="Ye Y.-Q."/>
        </authorList>
    </citation>
    <scope>NUCLEOTIDE SEQUENCE [LARGE SCALE GENOMIC DNA]</scope>
    <source>
        <strain evidence="2 3">DH-20</strain>
    </source>
</reference>
<organism evidence="2 3">
    <name type="scientific">Gaopeijia maritima</name>
    <dbReference type="NCBI Taxonomy" id="3119007"/>
    <lineage>
        <taxon>Bacteria</taxon>
        <taxon>Pseudomonadati</taxon>
        <taxon>Gemmatimonadota</taxon>
        <taxon>Longimicrobiia</taxon>
        <taxon>Gaopeijiales</taxon>
        <taxon>Gaopeijiaceae</taxon>
        <taxon>Gaopeijia</taxon>
    </lineage>
</organism>
<protein>
    <submittedName>
        <fullName evidence="2">Uncharacterized protein</fullName>
    </submittedName>
</protein>
<evidence type="ECO:0000256" key="1">
    <source>
        <dbReference type="SAM" id="MobiDB-lite"/>
    </source>
</evidence>
<sequence length="94" mass="10228">MSRAFVNEDAGGAPEPDYRLPDPESDYYEEAAAWALIQGADAGDSLGAEQATGYRWGDPLLADEVEKILGAAEEEGRSRVAQLARRYLRAAGRR</sequence>
<keyword evidence="3" id="KW-1185">Reference proteome</keyword>
<feature type="region of interest" description="Disordered" evidence="1">
    <location>
        <begin position="1"/>
        <end position="24"/>
    </location>
</feature>
<evidence type="ECO:0000313" key="2">
    <source>
        <dbReference type="EMBL" id="MEK9501510.1"/>
    </source>
</evidence>
<evidence type="ECO:0000313" key="3">
    <source>
        <dbReference type="Proteomes" id="UP001484239"/>
    </source>
</evidence>
<gene>
    <name evidence="2" type="ORF">WI372_11020</name>
</gene>
<dbReference type="RefSeq" id="WP_405281666.1">
    <property type="nucleotide sequence ID" value="NZ_CP144380.1"/>
</dbReference>